<dbReference type="InterPro" id="IPR036388">
    <property type="entry name" value="WH-like_DNA-bd_sf"/>
</dbReference>
<evidence type="ECO:0000313" key="4">
    <source>
        <dbReference type="EMBL" id="MYV04358.1"/>
    </source>
</evidence>
<reference evidence="4 5" key="1">
    <citation type="journal article" date="2019" name="Appl. Environ. Microbiol.">
        <title>Genetic determinants of hydroxycinnamic acid metabolism in heterofermentative lactobacilli.</title>
        <authorList>
            <person name="Gaur G."/>
            <person name="Oh J.H."/>
            <person name="Filannino P."/>
            <person name="Gobbetti M."/>
            <person name="van Pijkeren J.P."/>
            <person name="Ganzle M.G."/>
        </authorList>
    </citation>
    <scope>NUCLEOTIDE SEQUENCE [LARGE SCALE GENOMIC DNA]</scope>
    <source>
        <strain evidence="4 5">FUA3583</strain>
    </source>
</reference>
<dbReference type="Proteomes" id="UP000480570">
    <property type="component" value="Unassembled WGS sequence"/>
</dbReference>
<name>A0A7C9IXI1_9LACO</name>
<dbReference type="PIRSF" id="PIRSF016838">
    <property type="entry name" value="PafC"/>
    <property type="match status" value="1"/>
</dbReference>
<dbReference type="SUPFAM" id="SSF46785">
    <property type="entry name" value="Winged helix' DNA-binding domain"/>
    <property type="match status" value="1"/>
</dbReference>
<proteinExistence type="predicted"/>
<feature type="domain" description="WCX" evidence="3">
    <location>
        <begin position="225"/>
        <end position="297"/>
    </location>
</feature>
<dbReference type="Pfam" id="PF25583">
    <property type="entry name" value="WCX"/>
    <property type="match status" value="1"/>
</dbReference>
<evidence type="ECO:0000259" key="1">
    <source>
        <dbReference type="Pfam" id="PF08279"/>
    </source>
</evidence>
<dbReference type="PROSITE" id="PS52050">
    <property type="entry name" value="WYL"/>
    <property type="match status" value="1"/>
</dbReference>
<dbReference type="Pfam" id="PF08279">
    <property type="entry name" value="HTH_11"/>
    <property type="match status" value="1"/>
</dbReference>
<protein>
    <submittedName>
        <fullName evidence="4">WYL domain-containing protein</fullName>
    </submittedName>
</protein>
<accession>A0A7C9IXI1</accession>
<dbReference type="InterPro" id="IPR057727">
    <property type="entry name" value="WCX_dom"/>
</dbReference>
<feature type="domain" description="Helix-turn-helix type 11" evidence="1">
    <location>
        <begin position="5"/>
        <end position="58"/>
    </location>
</feature>
<dbReference type="InterPro" id="IPR036390">
    <property type="entry name" value="WH_DNA-bd_sf"/>
</dbReference>
<evidence type="ECO:0000313" key="5">
    <source>
        <dbReference type="Proteomes" id="UP000480570"/>
    </source>
</evidence>
<comment type="caution">
    <text evidence="4">The sequence shown here is derived from an EMBL/GenBank/DDBJ whole genome shotgun (WGS) entry which is preliminary data.</text>
</comment>
<dbReference type="InterPro" id="IPR051534">
    <property type="entry name" value="CBASS_pafABC_assoc_protein"/>
</dbReference>
<evidence type="ECO:0000259" key="3">
    <source>
        <dbReference type="Pfam" id="PF25583"/>
    </source>
</evidence>
<feature type="domain" description="WYL" evidence="2">
    <location>
        <begin position="130"/>
        <end position="196"/>
    </location>
</feature>
<sequence>MKSNRLFQMIYLLLNHEKISAPALADQLDVSVRTVYRYVDDLSSAGVPVYVLQGRNGGIELLPGYKIDNTIVDKQEQSAILTALNGLKSFGIDNGSTLEKLSAIFHQQPVAWITIDPSTWSDQRQQKNDLAKLRDAIIHSHLINFNYLSAKNEYLPREVFPYQVIFKDKAWYLRGYSVERQADRLFKLSRIDHLQVSKKQSMVDGKRPWLTTRSSQQSTAIHQIPIQLHADAELKYRLFEAFATSQIIQEADGGYIVNTKINDDDWLITYLLSFGSHLKVVKPASLQQRMKQEIKKCLAQYKYMTKDVRICLVK</sequence>
<dbReference type="InterPro" id="IPR026881">
    <property type="entry name" value="WYL_dom"/>
</dbReference>
<dbReference type="PANTHER" id="PTHR34580:SF1">
    <property type="entry name" value="PROTEIN PAFC"/>
    <property type="match status" value="1"/>
</dbReference>
<dbReference type="EMBL" id="WEZT01000001">
    <property type="protein sequence ID" value="MYV04358.1"/>
    <property type="molecule type" value="Genomic_DNA"/>
</dbReference>
<dbReference type="PANTHER" id="PTHR34580">
    <property type="match status" value="1"/>
</dbReference>
<dbReference type="InterPro" id="IPR028349">
    <property type="entry name" value="PafC-like"/>
</dbReference>
<dbReference type="Gene3D" id="1.10.10.10">
    <property type="entry name" value="Winged helix-like DNA-binding domain superfamily/Winged helix DNA-binding domain"/>
    <property type="match status" value="1"/>
</dbReference>
<gene>
    <name evidence="4" type="ORF">GB992_00330</name>
</gene>
<dbReference type="InterPro" id="IPR013196">
    <property type="entry name" value="HTH_11"/>
</dbReference>
<evidence type="ECO:0000259" key="2">
    <source>
        <dbReference type="Pfam" id="PF13280"/>
    </source>
</evidence>
<dbReference type="AlphaFoldDB" id="A0A7C9IXI1"/>
<dbReference type="Pfam" id="PF13280">
    <property type="entry name" value="WYL"/>
    <property type="match status" value="1"/>
</dbReference>
<organism evidence="4 5">
    <name type="scientific">Furfurilactobacillus rossiae</name>
    <dbReference type="NCBI Taxonomy" id="231049"/>
    <lineage>
        <taxon>Bacteria</taxon>
        <taxon>Bacillati</taxon>
        <taxon>Bacillota</taxon>
        <taxon>Bacilli</taxon>
        <taxon>Lactobacillales</taxon>
        <taxon>Lactobacillaceae</taxon>
        <taxon>Furfurilactobacillus</taxon>
    </lineage>
</organism>